<dbReference type="PROSITE" id="PS51471">
    <property type="entry name" value="FE2OG_OXY"/>
    <property type="match status" value="1"/>
</dbReference>
<dbReference type="InterPro" id="IPR005123">
    <property type="entry name" value="Oxoglu/Fe-dep_dioxygenase_dom"/>
</dbReference>
<evidence type="ECO:0000256" key="5">
    <source>
        <dbReference type="PIRSR" id="PIRSR604574-2"/>
    </source>
</evidence>
<keyword evidence="2" id="KW-0223">Dioxygenase</keyword>
<feature type="binding site" evidence="5">
    <location>
        <position position="194"/>
    </location>
    <ligand>
        <name>Fe cation</name>
        <dbReference type="ChEBI" id="CHEBI:24875"/>
        <note>catalytic</note>
    </ligand>
</feature>
<dbReference type="GO" id="GO:0005737">
    <property type="term" value="C:cytoplasm"/>
    <property type="evidence" value="ECO:0007669"/>
    <property type="project" value="TreeGrafter"/>
</dbReference>
<dbReference type="GO" id="GO:0035513">
    <property type="term" value="P:oxidative RNA demethylation"/>
    <property type="evidence" value="ECO:0007669"/>
    <property type="project" value="TreeGrafter"/>
</dbReference>
<keyword evidence="3" id="KW-0560">Oxidoreductase</keyword>
<dbReference type="GO" id="GO:0035516">
    <property type="term" value="F:broad specificity oxidative DNA demethylase activity"/>
    <property type="evidence" value="ECO:0007669"/>
    <property type="project" value="TreeGrafter"/>
</dbReference>
<dbReference type="EMBL" id="GDKW01000735">
    <property type="protein sequence ID" value="JAI55860.1"/>
    <property type="molecule type" value="mRNA"/>
</dbReference>
<evidence type="ECO:0000256" key="3">
    <source>
        <dbReference type="ARBA" id="ARBA00023002"/>
    </source>
</evidence>
<keyword evidence="4 5" id="KW-0408">Iron</keyword>
<evidence type="ECO:0000256" key="4">
    <source>
        <dbReference type="ARBA" id="ARBA00023004"/>
    </source>
</evidence>
<dbReference type="GO" id="GO:0035515">
    <property type="term" value="F:oxidative RNA demethylase activity"/>
    <property type="evidence" value="ECO:0007669"/>
    <property type="project" value="TreeGrafter"/>
</dbReference>
<dbReference type="InterPro" id="IPR037151">
    <property type="entry name" value="AlkB-like_sf"/>
</dbReference>
<keyword evidence="1 5" id="KW-0479">Metal-binding</keyword>
<dbReference type="GO" id="GO:0008198">
    <property type="term" value="F:ferrous iron binding"/>
    <property type="evidence" value="ECO:0007669"/>
    <property type="project" value="TreeGrafter"/>
</dbReference>
<dbReference type="Gene3D" id="2.60.120.590">
    <property type="entry name" value="Alpha-ketoglutarate-dependent dioxygenase AlkB-like"/>
    <property type="match status" value="1"/>
</dbReference>
<evidence type="ECO:0000259" key="6">
    <source>
        <dbReference type="PROSITE" id="PS51471"/>
    </source>
</evidence>
<dbReference type="Pfam" id="PF13532">
    <property type="entry name" value="2OG-FeII_Oxy_2"/>
    <property type="match status" value="1"/>
</dbReference>
<dbReference type="InterPro" id="IPR027450">
    <property type="entry name" value="AlkB-like"/>
</dbReference>
<dbReference type="PANTHER" id="PTHR16557">
    <property type="entry name" value="ALKYLATED DNA REPAIR PROTEIN ALKB-RELATED"/>
    <property type="match status" value="1"/>
</dbReference>
<comment type="cofactor">
    <cofactor evidence="5">
        <name>Fe(2+)</name>
        <dbReference type="ChEBI" id="CHEBI:29033"/>
    </cofactor>
    <text evidence="5">Binds 1 Fe(2+) ion per subunit.</text>
</comment>
<evidence type="ECO:0000256" key="1">
    <source>
        <dbReference type="ARBA" id="ARBA00022723"/>
    </source>
</evidence>
<organism evidence="7">
    <name type="scientific">Rhodnius neglectus</name>
    <dbReference type="NCBI Taxonomy" id="72488"/>
    <lineage>
        <taxon>Eukaryota</taxon>
        <taxon>Metazoa</taxon>
        <taxon>Ecdysozoa</taxon>
        <taxon>Arthropoda</taxon>
        <taxon>Hexapoda</taxon>
        <taxon>Insecta</taxon>
        <taxon>Pterygota</taxon>
        <taxon>Neoptera</taxon>
        <taxon>Paraneoptera</taxon>
        <taxon>Hemiptera</taxon>
        <taxon>Heteroptera</taxon>
        <taxon>Panheteroptera</taxon>
        <taxon>Cimicomorpha</taxon>
        <taxon>Reduviidae</taxon>
        <taxon>Triatominae</taxon>
        <taxon>Rhodnius</taxon>
    </lineage>
</organism>
<evidence type="ECO:0000256" key="2">
    <source>
        <dbReference type="ARBA" id="ARBA00022964"/>
    </source>
</evidence>
<protein>
    <submittedName>
        <fullName evidence="7">Putative alkylated dna repair protein alkb log 1</fullName>
    </submittedName>
</protein>
<dbReference type="InterPro" id="IPR004574">
    <property type="entry name" value="Alkb"/>
</dbReference>
<sequence>MFKQLFKKYKSKNSPTDLDTVLGFNDLSEKNDVRTYQINMEETFSDFEKLGLTLPSNWNIFQVNSQPGLLIVKNPFTRKGQRMWIKKCLAEYPVQPNKTNLDVHGLLLPSENWWHVCQTDPCRRQILYKKLRWITLGYHHNWDTKKYCENSKSPVPQELIELCQVCARSIGGWHFTAQAAIINFYPIGTALSGHVDHSEPNDVAPLFSFSFGGRAVFLIGRETGGEDNGEHVTALLLESGDLVVMSGQSRLAMHGVPKVMPPLHPFPWVDPNGETLTEEEEWSSSFDEYVSSARININVRQVLLPGQRTL</sequence>
<dbReference type="GO" id="GO:0005634">
    <property type="term" value="C:nucleus"/>
    <property type="evidence" value="ECO:0007669"/>
    <property type="project" value="TreeGrafter"/>
</dbReference>
<reference evidence="7" key="1">
    <citation type="journal article" date="2016" name="PLoS Negl. Trop. Dis.">
        <title>A Deep Insight into the Sialome of Rhodnius neglectus, a Vector of Chagas Disease.</title>
        <authorList>
            <person name="Santiago P.B."/>
            <person name="Assumpcao T.C."/>
            <person name="Araujo C.N."/>
            <person name="Bastos I.M."/>
            <person name="Neves D."/>
            <person name="Silva I.G."/>
            <person name="Charneau S."/>
            <person name="Queiroz R.M."/>
            <person name="Raiol T."/>
            <person name="Oliveira J.V."/>
            <person name="Sousa M.V."/>
            <person name="Calvo E."/>
            <person name="Ribeiro J.M."/>
            <person name="Santana J.M."/>
        </authorList>
    </citation>
    <scope>NUCLEOTIDE SEQUENCE</scope>
    <source>
        <tissue evidence="7">Salivary glands</tissue>
    </source>
</reference>
<feature type="binding site" evidence="5">
    <location>
        <position position="196"/>
    </location>
    <ligand>
        <name>Fe cation</name>
        <dbReference type="ChEBI" id="CHEBI:24875"/>
        <note>catalytic</note>
    </ligand>
</feature>
<dbReference type="SUPFAM" id="SSF51197">
    <property type="entry name" value="Clavaminate synthase-like"/>
    <property type="match status" value="1"/>
</dbReference>
<proteinExistence type="evidence at transcript level"/>
<feature type="binding site" evidence="5">
    <location>
        <position position="254"/>
    </location>
    <ligand>
        <name>Fe cation</name>
        <dbReference type="ChEBI" id="CHEBI:24875"/>
        <note>catalytic</note>
    </ligand>
</feature>
<evidence type="ECO:0000313" key="7">
    <source>
        <dbReference type="EMBL" id="JAI55860.1"/>
    </source>
</evidence>
<dbReference type="PANTHER" id="PTHR16557:SF2">
    <property type="entry name" value="NUCLEIC ACID DIOXYGENASE ALKBH1"/>
    <property type="match status" value="1"/>
</dbReference>
<dbReference type="AlphaFoldDB" id="A0A0P4VTC6"/>
<name>A0A0P4VTC6_9HEMI</name>
<feature type="domain" description="Fe2OG dioxygenase" evidence="6">
    <location>
        <begin position="176"/>
        <end position="303"/>
    </location>
</feature>
<accession>A0A0P4VTC6</accession>